<evidence type="ECO:0000256" key="3">
    <source>
        <dbReference type="ARBA" id="ARBA00022448"/>
    </source>
</evidence>
<dbReference type="Pfam" id="PF05739">
    <property type="entry name" value="SNARE"/>
    <property type="match status" value="1"/>
</dbReference>
<evidence type="ECO:0000256" key="10">
    <source>
        <dbReference type="SAM" id="Phobius"/>
    </source>
</evidence>
<name>A0ABR2YYA2_9CHLO</name>
<accession>A0ABR2YYA2</accession>
<keyword evidence="5" id="KW-0653">Protein transport</keyword>
<dbReference type="EMBL" id="JALJOT010000003">
    <property type="protein sequence ID" value="KAK9916838.1"/>
    <property type="molecule type" value="Genomic_DNA"/>
</dbReference>
<evidence type="ECO:0000256" key="5">
    <source>
        <dbReference type="ARBA" id="ARBA00022927"/>
    </source>
</evidence>
<keyword evidence="13" id="KW-1185">Reference proteome</keyword>
<comment type="similarity">
    <text evidence="2">Belongs to the syntaxin family.</text>
</comment>
<dbReference type="SMART" id="SM00397">
    <property type="entry name" value="t_SNARE"/>
    <property type="match status" value="1"/>
</dbReference>
<sequence length="375" mass="40352">MSQGASTSSGATENGGLGHPLSGMGTPSTAIQQQSEFAKRAAHVGQGIHATSQNLLKLAQLAKRTGKFDDPAVEIATLSGAIKEDIQALNVALVDLQNICAASRSANKQSSSHSHTVVDNLRLRLKDTTKEFQNVLQVRKENLEKNKARQQQFSSAPERRTFNPSRPGGGGQGPSFLPASGPASSGFRAPTSSQQLFGGLPPGEMGSASGSRDQSSGSEQCVSSLNQPSSSAVSAAKQSLRYRSNSTSARPSRFSTDKQEVVDEQSQRQPLLQQDQQMVVRQDTYLDSRAAALQNVESTIHELGGIFQQLAHMVQEQGELAIRIDENVDDTLANVDSAQAQLLKYLNSISSNRWLVMKIFMVLLVFLVIFVVFIA</sequence>
<keyword evidence="7" id="KW-0175">Coiled coil</keyword>
<feature type="compositionally biased region" description="Polar residues" evidence="9">
    <location>
        <begin position="25"/>
        <end position="36"/>
    </location>
</feature>
<dbReference type="InterPro" id="IPR006012">
    <property type="entry name" value="Syntaxin/epimorphin_CS"/>
</dbReference>
<keyword evidence="6 10" id="KW-1133">Transmembrane helix</keyword>
<evidence type="ECO:0000256" key="7">
    <source>
        <dbReference type="ARBA" id="ARBA00023054"/>
    </source>
</evidence>
<dbReference type="Gene3D" id="1.20.5.110">
    <property type="match status" value="1"/>
</dbReference>
<feature type="transmembrane region" description="Helical" evidence="10">
    <location>
        <begin position="354"/>
        <end position="374"/>
    </location>
</feature>
<dbReference type="PROSITE" id="PS00914">
    <property type="entry name" value="SYNTAXIN"/>
    <property type="match status" value="1"/>
</dbReference>
<dbReference type="SUPFAM" id="SSF47661">
    <property type="entry name" value="t-snare proteins"/>
    <property type="match status" value="1"/>
</dbReference>
<dbReference type="PROSITE" id="PS50192">
    <property type="entry name" value="T_SNARE"/>
    <property type="match status" value="1"/>
</dbReference>
<protein>
    <recommendedName>
        <fullName evidence="11">t-SNARE coiled-coil homology domain-containing protein</fullName>
    </recommendedName>
</protein>
<feature type="compositionally biased region" description="Polar residues" evidence="9">
    <location>
        <begin position="1"/>
        <end position="12"/>
    </location>
</feature>
<dbReference type="InterPro" id="IPR010989">
    <property type="entry name" value="SNARE"/>
</dbReference>
<dbReference type="Gene3D" id="1.20.58.70">
    <property type="match status" value="1"/>
</dbReference>
<dbReference type="CDD" id="cd15844">
    <property type="entry name" value="SNARE_syntaxin5"/>
    <property type="match status" value="1"/>
</dbReference>
<evidence type="ECO:0000256" key="9">
    <source>
        <dbReference type="SAM" id="MobiDB-lite"/>
    </source>
</evidence>
<organism evidence="12 13">
    <name type="scientific">Coccomyxa subellipsoidea</name>
    <dbReference type="NCBI Taxonomy" id="248742"/>
    <lineage>
        <taxon>Eukaryota</taxon>
        <taxon>Viridiplantae</taxon>
        <taxon>Chlorophyta</taxon>
        <taxon>core chlorophytes</taxon>
        <taxon>Trebouxiophyceae</taxon>
        <taxon>Trebouxiophyceae incertae sedis</taxon>
        <taxon>Coccomyxaceae</taxon>
        <taxon>Coccomyxa</taxon>
    </lineage>
</organism>
<reference evidence="12 13" key="1">
    <citation type="journal article" date="2024" name="Nat. Commun.">
        <title>Phylogenomics reveals the evolutionary origins of lichenization in chlorophyte algae.</title>
        <authorList>
            <person name="Puginier C."/>
            <person name="Libourel C."/>
            <person name="Otte J."/>
            <person name="Skaloud P."/>
            <person name="Haon M."/>
            <person name="Grisel S."/>
            <person name="Petersen M."/>
            <person name="Berrin J.G."/>
            <person name="Delaux P.M."/>
            <person name="Dal Grande F."/>
            <person name="Keller J."/>
        </authorList>
    </citation>
    <scope>NUCLEOTIDE SEQUENCE [LARGE SCALE GENOMIC DNA]</scope>
    <source>
        <strain evidence="12 13">SAG 216-7</strain>
    </source>
</reference>
<evidence type="ECO:0000256" key="2">
    <source>
        <dbReference type="ARBA" id="ARBA00009063"/>
    </source>
</evidence>
<keyword evidence="8 10" id="KW-0472">Membrane</keyword>
<feature type="region of interest" description="Disordered" evidence="9">
    <location>
        <begin position="142"/>
        <end position="261"/>
    </location>
</feature>
<gene>
    <name evidence="12" type="ORF">WJX75_007635</name>
</gene>
<feature type="domain" description="T-SNARE coiled-coil homology" evidence="11">
    <location>
        <begin position="283"/>
        <end position="345"/>
    </location>
</feature>
<dbReference type="InterPro" id="IPR045242">
    <property type="entry name" value="Syntaxin"/>
</dbReference>
<proteinExistence type="inferred from homology"/>
<evidence type="ECO:0000256" key="4">
    <source>
        <dbReference type="ARBA" id="ARBA00022692"/>
    </source>
</evidence>
<dbReference type="Proteomes" id="UP001491310">
    <property type="component" value="Unassembled WGS sequence"/>
</dbReference>
<evidence type="ECO:0000256" key="1">
    <source>
        <dbReference type="ARBA" id="ARBA00004211"/>
    </source>
</evidence>
<feature type="region of interest" description="Disordered" evidence="9">
    <location>
        <begin position="1"/>
        <end position="36"/>
    </location>
</feature>
<keyword evidence="3" id="KW-0813">Transport</keyword>
<evidence type="ECO:0000256" key="6">
    <source>
        <dbReference type="ARBA" id="ARBA00022989"/>
    </source>
</evidence>
<dbReference type="PANTHER" id="PTHR19957:SF3">
    <property type="entry name" value="SYNTAXIN-5"/>
    <property type="match status" value="1"/>
</dbReference>
<comment type="subcellular location">
    <subcellularLocation>
        <location evidence="1">Membrane</location>
        <topology evidence="1">Single-pass type IV membrane protein</topology>
    </subcellularLocation>
</comment>
<comment type="caution">
    <text evidence="12">The sequence shown here is derived from an EMBL/GenBank/DDBJ whole genome shotgun (WGS) entry which is preliminary data.</text>
</comment>
<keyword evidence="4 10" id="KW-0812">Transmembrane</keyword>
<feature type="compositionally biased region" description="Polar residues" evidence="9">
    <location>
        <begin position="219"/>
        <end position="254"/>
    </location>
</feature>
<dbReference type="PANTHER" id="PTHR19957">
    <property type="entry name" value="SYNTAXIN"/>
    <property type="match status" value="1"/>
</dbReference>
<evidence type="ECO:0000256" key="8">
    <source>
        <dbReference type="ARBA" id="ARBA00023136"/>
    </source>
</evidence>
<evidence type="ECO:0000259" key="11">
    <source>
        <dbReference type="PROSITE" id="PS50192"/>
    </source>
</evidence>
<feature type="compositionally biased region" description="Low complexity" evidence="9">
    <location>
        <begin position="206"/>
        <end position="218"/>
    </location>
</feature>
<dbReference type="InterPro" id="IPR000727">
    <property type="entry name" value="T_SNARE_dom"/>
</dbReference>
<evidence type="ECO:0000313" key="13">
    <source>
        <dbReference type="Proteomes" id="UP001491310"/>
    </source>
</evidence>
<evidence type="ECO:0000313" key="12">
    <source>
        <dbReference type="EMBL" id="KAK9916838.1"/>
    </source>
</evidence>